<sequence>MPSPAVVHARLPEPDDKHHIAAARYLEHDSDAQLPSQSVSGSGLQHRPYEGTPGSTAVADAGLCNPE</sequence>
<name>A0A392LXI8_9FABA</name>
<reference evidence="2 3" key="1">
    <citation type="journal article" date="2018" name="Front. Plant Sci.">
        <title>Red Clover (Trifolium pratense) and Zigzag Clover (T. medium) - A Picture of Genomic Similarities and Differences.</title>
        <authorList>
            <person name="Dluhosova J."/>
            <person name="Istvanek J."/>
            <person name="Nedelnik J."/>
            <person name="Repkova J."/>
        </authorList>
    </citation>
    <scope>NUCLEOTIDE SEQUENCE [LARGE SCALE GENOMIC DNA]</scope>
    <source>
        <strain evidence="3">cv. 10/8</strain>
        <tissue evidence="2">Leaf</tissue>
    </source>
</reference>
<protein>
    <submittedName>
        <fullName evidence="2">Uncharacterized protein</fullName>
    </submittedName>
</protein>
<organism evidence="2 3">
    <name type="scientific">Trifolium medium</name>
    <dbReference type="NCBI Taxonomy" id="97028"/>
    <lineage>
        <taxon>Eukaryota</taxon>
        <taxon>Viridiplantae</taxon>
        <taxon>Streptophyta</taxon>
        <taxon>Embryophyta</taxon>
        <taxon>Tracheophyta</taxon>
        <taxon>Spermatophyta</taxon>
        <taxon>Magnoliopsida</taxon>
        <taxon>eudicotyledons</taxon>
        <taxon>Gunneridae</taxon>
        <taxon>Pentapetalae</taxon>
        <taxon>rosids</taxon>
        <taxon>fabids</taxon>
        <taxon>Fabales</taxon>
        <taxon>Fabaceae</taxon>
        <taxon>Papilionoideae</taxon>
        <taxon>50 kb inversion clade</taxon>
        <taxon>NPAAA clade</taxon>
        <taxon>Hologalegina</taxon>
        <taxon>IRL clade</taxon>
        <taxon>Trifolieae</taxon>
        <taxon>Trifolium</taxon>
    </lineage>
</organism>
<evidence type="ECO:0000256" key="1">
    <source>
        <dbReference type="SAM" id="MobiDB-lite"/>
    </source>
</evidence>
<dbReference type="Proteomes" id="UP000265520">
    <property type="component" value="Unassembled WGS sequence"/>
</dbReference>
<feature type="compositionally biased region" description="Polar residues" evidence="1">
    <location>
        <begin position="33"/>
        <end position="43"/>
    </location>
</feature>
<proteinExistence type="predicted"/>
<gene>
    <name evidence="2" type="ORF">A2U01_0000423</name>
</gene>
<dbReference type="EMBL" id="LXQA010000271">
    <property type="protein sequence ID" value="MCH79670.1"/>
    <property type="molecule type" value="Genomic_DNA"/>
</dbReference>
<accession>A0A392LXI8</accession>
<comment type="caution">
    <text evidence="2">The sequence shown here is derived from an EMBL/GenBank/DDBJ whole genome shotgun (WGS) entry which is preliminary data.</text>
</comment>
<feature type="region of interest" description="Disordered" evidence="1">
    <location>
        <begin position="29"/>
        <end position="67"/>
    </location>
</feature>
<evidence type="ECO:0000313" key="3">
    <source>
        <dbReference type="Proteomes" id="UP000265520"/>
    </source>
</evidence>
<dbReference type="AlphaFoldDB" id="A0A392LXI8"/>
<evidence type="ECO:0000313" key="2">
    <source>
        <dbReference type="EMBL" id="MCH79670.1"/>
    </source>
</evidence>
<keyword evidence="3" id="KW-1185">Reference proteome</keyword>